<accession>A0A0F5MNL7</accession>
<protein>
    <submittedName>
        <fullName evidence="1">Flagellar hook-associated protein FlgL</fullName>
    </submittedName>
</protein>
<gene>
    <name evidence="1" type="ORF">SZ25_00525</name>
</gene>
<keyword evidence="2" id="KW-1185">Reference proteome</keyword>
<organism evidence="1 2">
    <name type="scientific">Candidatus Arcanibacter lacustris</name>
    <dbReference type="NCBI Taxonomy" id="1607817"/>
    <lineage>
        <taxon>Bacteria</taxon>
        <taxon>Pseudomonadati</taxon>
        <taxon>Pseudomonadota</taxon>
        <taxon>Alphaproteobacteria</taxon>
        <taxon>Rickettsiales</taxon>
        <taxon>Candidatus Arcanibacter</taxon>
    </lineage>
</organism>
<dbReference type="AlphaFoldDB" id="A0A0F5MNL7"/>
<name>A0A0F5MNL7_9RICK</name>
<evidence type="ECO:0000313" key="1">
    <source>
        <dbReference type="EMBL" id="KKB96375.1"/>
    </source>
</evidence>
<keyword evidence="1" id="KW-0969">Cilium</keyword>
<keyword evidence="1" id="KW-0282">Flagellum</keyword>
<evidence type="ECO:0000313" key="2">
    <source>
        <dbReference type="Proteomes" id="UP000033358"/>
    </source>
</evidence>
<comment type="caution">
    <text evidence="1">The sequence shown here is derived from an EMBL/GenBank/DDBJ whole genome shotgun (WGS) entry which is preliminary data.</text>
</comment>
<dbReference type="SUPFAM" id="SSF64518">
    <property type="entry name" value="Phase 1 flagellin"/>
    <property type="match status" value="1"/>
</dbReference>
<keyword evidence="1" id="KW-0966">Cell projection</keyword>
<reference evidence="1 2" key="1">
    <citation type="submission" date="2015-02" db="EMBL/GenBank/DDBJ databases">
        <title>Single cell genomics of a rare environmental alphaproteobacterium provides unique insights into Rickettsiaceae evolution.</title>
        <authorList>
            <person name="Martijn J."/>
            <person name="Schulz F."/>
            <person name="Zaremba-Niedzwiedzka K."/>
            <person name="Viklund J."/>
            <person name="Stepanauskas R."/>
            <person name="Andersson S.G.E."/>
            <person name="Horn M."/>
            <person name="Guy L."/>
            <person name="Ettema T.J.G."/>
        </authorList>
    </citation>
    <scope>NUCLEOTIDE SEQUENCE [LARGE SCALE GENOMIC DNA]</scope>
    <source>
        <strain evidence="1 2">SCGC AAA041-L04</strain>
    </source>
</reference>
<sequence length="306" mass="33514">MVDQISTYANYQNSINNILAAQSSLAVQQQQISSGQIADTYLGLYNNNGAVDGYIALKENLQQITNYTNNNHNVLNRLNTMILSMDNVLAMAQGMQKDLTTRLSTAGDSIQLTNLIRNTYLPTIENSLNINLEGKYLFSGTATNIEPVVHLSTTSNVLNGTATSNYYQGNDTILNAQVTDTININYGVTADNQVFQDLIACANNLITADKKNDTKALSESMDTINKIVTDLTSLRSNMANNTVTINSANTSFQNQKLTITQIISEANDTDFPTAMIKASSNTNILMASFKLLNMMSQLTLVNYIDL</sequence>
<dbReference type="Proteomes" id="UP000033358">
    <property type="component" value="Unassembled WGS sequence"/>
</dbReference>
<dbReference type="EMBL" id="JYHA01000087">
    <property type="protein sequence ID" value="KKB96375.1"/>
    <property type="molecule type" value="Genomic_DNA"/>
</dbReference>
<dbReference type="Gene3D" id="1.20.1330.10">
    <property type="entry name" value="f41 fragment of flagellin, N-terminal domain"/>
    <property type="match status" value="1"/>
</dbReference>
<proteinExistence type="predicted"/>